<feature type="binding site" description="in other chain" evidence="9">
    <location>
        <position position="25"/>
    </location>
    <ligand>
        <name>5-phospho-alpha-D-ribose 1-diphosphate</name>
        <dbReference type="ChEBI" id="CHEBI:58017"/>
        <note>ligand shared between dimeric partners</note>
    </ligand>
</feature>
<dbReference type="GO" id="GO:0006207">
    <property type="term" value="P:'de novo' pyrimidine nucleobase biosynthetic process"/>
    <property type="evidence" value="ECO:0007669"/>
    <property type="project" value="TreeGrafter"/>
</dbReference>
<name>A0A380RTW8_FIBSU</name>
<feature type="binding site" description="in other chain" evidence="9">
    <location>
        <begin position="72"/>
        <end position="73"/>
    </location>
    <ligand>
        <name>5-phospho-alpha-D-ribose 1-diphosphate</name>
        <dbReference type="ChEBI" id="CHEBI:58017"/>
        <note>ligand shared between dimeric partners</note>
    </ligand>
</feature>
<accession>A0A380RTW8</accession>
<dbReference type="AlphaFoldDB" id="A0A380RTW8"/>
<dbReference type="InterPro" id="IPR000836">
    <property type="entry name" value="PRTase_dom"/>
</dbReference>
<evidence type="ECO:0000256" key="5">
    <source>
        <dbReference type="ARBA" id="ARBA00011971"/>
    </source>
</evidence>
<dbReference type="UniPathway" id="UPA00070">
    <property type="reaction ID" value="UER00119"/>
</dbReference>
<dbReference type="GO" id="GO:0005737">
    <property type="term" value="C:cytoplasm"/>
    <property type="evidence" value="ECO:0007669"/>
    <property type="project" value="TreeGrafter"/>
</dbReference>
<reference evidence="11 12" key="1">
    <citation type="submission" date="2017-08" db="EMBL/GenBank/DDBJ databases">
        <authorList>
            <person name="de Groot N.N."/>
        </authorList>
    </citation>
    <scope>NUCLEOTIDE SEQUENCE [LARGE SCALE GENOMIC DNA]</scope>
    <source>
        <strain evidence="11 12">HM2</strain>
    </source>
</reference>
<sequence>MTKTDTFVHFLVESGALKFGNFITKSGRETPYFINTGEFRTGASLSKLAEFYAAAFMEHFADKAQNLYGPAYKGIPLCAATAMKLSDVYAKNLTFTYNRKEVKDHGEGGSLVGYKYAEKTNVVIIEDVITAGTSVNETMQALSQIENANVIGLLISVDRKEKLENGKSALQTVQDEYGIEAHSIVNINDIIAFLESEENRKAINAPEGILERVYAYREKWGAV</sequence>
<dbReference type="InterPro" id="IPR023031">
    <property type="entry name" value="OPRT"/>
</dbReference>
<dbReference type="InterPro" id="IPR004467">
    <property type="entry name" value="Or_phspho_trans_dom"/>
</dbReference>
<keyword evidence="8 9" id="KW-0665">Pyrimidine biosynthesis</keyword>
<keyword evidence="7 9" id="KW-0808">Transferase</keyword>
<feature type="binding site" evidence="9">
    <location>
        <position position="159"/>
    </location>
    <ligand>
        <name>orotate</name>
        <dbReference type="ChEBI" id="CHEBI:30839"/>
    </ligand>
</feature>
<dbReference type="Gene3D" id="3.40.50.2020">
    <property type="match status" value="1"/>
</dbReference>
<comment type="cofactor">
    <cofactor evidence="9">
        <name>Mg(2+)</name>
        <dbReference type="ChEBI" id="CHEBI:18420"/>
    </cofactor>
</comment>
<evidence type="ECO:0000256" key="7">
    <source>
        <dbReference type="ARBA" id="ARBA00022679"/>
    </source>
</evidence>
<dbReference type="NCBIfam" id="TIGR00336">
    <property type="entry name" value="pyrE"/>
    <property type="match status" value="1"/>
</dbReference>
<evidence type="ECO:0000256" key="3">
    <source>
        <dbReference type="ARBA" id="ARBA00006340"/>
    </source>
</evidence>
<dbReference type="CDD" id="cd06223">
    <property type="entry name" value="PRTases_typeI"/>
    <property type="match status" value="1"/>
</dbReference>
<dbReference type="GO" id="GO:0004588">
    <property type="term" value="F:orotate phosphoribosyltransferase activity"/>
    <property type="evidence" value="ECO:0007669"/>
    <property type="project" value="UniProtKB-UniRule"/>
</dbReference>
<comment type="catalytic activity">
    <reaction evidence="9">
        <text>orotidine 5'-phosphate + diphosphate = orotate + 5-phospho-alpha-D-ribose 1-diphosphate</text>
        <dbReference type="Rhea" id="RHEA:10380"/>
        <dbReference type="ChEBI" id="CHEBI:30839"/>
        <dbReference type="ChEBI" id="CHEBI:33019"/>
        <dbReference type="ChEBI" id="CHEBI:57538"/>
        <dbReference type="ChEBI" id="CHEBI:58017"/>
        <dbReference type="EC" id="2.4.2.10"/>
    </reaction>
</comment>
<feature type="binding site" evidence="9">
    <location>
        <position position="105"/>
    </location>
    <ligand>
        <name>5-phospho-alpha-D-ribose 1-diphosphate</name>
        <dbReference type="ChEBI" id="CHEBI:58017"/>
        <note>ligand shared between dimeric partners</note>
    </ligand>
</feature>
<evidence type="ECO:0000256" key="9">
    <source>
        <dbReference type="HAMAP-Rule" id="MF_01208"/>
    </source>
</evidence>
<comment type="similarity">
    <text evidence="3 9">Belongs to the purine/pyrimidine phosphoribosyltransferase family. PyrE subfamily.</text>
</comment>
<dbReference type="PANTHER" id="PTHR46683:SF1">
    <property type="entry name" value="OROTATE PHOSPHORIBOSYLTRANSFERASE 1-RELATED"/>
    <property type="match status" value="1"/>
</dbReference>
<feature type="binding site" evidence="9">
    <location>
        <position position="103"/>
    </location>
    <ligand>
        <name>5-phospho-alpha-D-ribose 1-diphosphate</name>
        <dbReference type="ChEBI" id="CHEBI:58017"/>
        <note>ligand shared between dimeric partners</note>
    </ligand>
</feature>
<dbReference type="GO" id="GO:0044205">
    <property type="term" value="P:'de novo' UMP biosynthetic process"/>
    <property type="evidence" value="ECO:0007669"/>
    <property type="project" value="UniProtKB-UniRule"/>
</dbReference>
<feature type="binding site" evidence="9">
    <location>
        <position position="99"/>
    </location>
    <ligand>
        <name>5-phospho-alpha-D-ribose 1-diphosphate</name>
        <dbReference type="ChEBI" id="CHEBI:58017"/>
        <note>ligand shared between dimeric partners</note>
    </ligand>
</feature>
<dbReference type="Pfam" id="PF00156">
    <property type="entry name" value="Pribosyltran"/>
    <property type="match status" value="1"/>
</dbReference>
<dbReference type="RefSeq" id="WP_088660407.1">
    <property type="nucleotide sequence ID" value="NZ_UHJL01000001.1"/>
</dbReference>
<evidence type="ECO:0000256" key="1">
    <source>
        <dbReference type="ARBA" id="ARBA00003769"/>
    </source>
</evidence>
<dbReference type="SUPFAM" id="SSF53271">
    <property type="entry name" value="PRTase-like"/>
    <property type="match status" value="1"/>
</dbReference>
<dbReference type="EC" id="2.4.2.10" evidence="5 9"/>
<dbReference type="Proteomes" id="UP000255423">
    <property type="component" value="Unassembled WGS sequence"/>
</dbReference>
<feature type="binding site" description="in other chain" evidence="9">
    <location>
        <position position="100"/>
    </location>
    <ligand>
        <name>5-phospho-alpha-D-ribose 1-diphosphate</name>
        <dbReference type="ChEBI" id="CHEBI:58017"/>
        <note>ligand shared between dimeric partners</note>
    </ligand>
</feature>
<evidence type="ECO:0000256" key="6">
    <source>
        <dbReference type="ARBA" id="ARBA00022676"/>
    </source>
</evidence>
<dbReference type="GO" id="GO:0000287">
    <property type="term" value="F:magnesium ion binding"/>
    <property type="evidence" value="ECO:0007669"/>
    <property type="project" value="UniProtKB-UniRule"/>
</dbReference>
<dbReference type="InterPro" id="IPR029057">
    <property type="entry name" value="PRTase-like"/>
</dbReference>
<keyword evidence="6 9" id="KW-0328">Glycosyltransferase</keyword>
<gene>
    <name evidence="9" type="primary">pyrE</name>
    <name evidence="11" type="ORF">SAMN05661053_0064</name>
</gene>
<evidence type="ECO:0000256" key="4">
    <source>
        <dbReference type="ARBA" id="ARBA00011738"/>
    </source>
</evidence>
<evidence type="ECO:0000256" key="2">
    <source>
        <dbReference type="ARBA" id="ARBA00004889"/>
    </source>
</evidence>
<dbReference type="GO" id="GO:0046132">
    <property type="term" value="P:pyrimidine ribonucleoside biosynthetic process"/>
    <property type="evidence" value="ECO:0007669"/>
    <property type="project" value="TreeGrafter"/>
</dbReference>
<evidence type="ECO:0000259" key="10">
    <source>
        <dbReference type="Pfam" id="PF00156"/>
    </source>
</evidence>
<feature type="binding site" evidence="9">
    <location>
        <position position="130"/>
    </location>
    <ligand>
        <name>orotate</name>
        <dbReference type="ChEBI" id="CHEBI:30839"/>
    </ligand>
</feature>
<comment type="function">
    <text evidence="1 9">Catalyzes the transfer of a ribosyl phosphate group from 5-phosphoribose 1-diphosphate to orotate, leading to the formation of orotidine monophosphate (OMP).</text>
</comment>
<proteinExistence type="inferred from homology"/>
<feature type="binding site" description="in other chain" evidence="9">
    <location>
        <begin position="126"/>
        <end position="134"/>
    </location>
    <ligand>
        <name>5-phospho-alpha-D-ribose 1-diphosphate</name>
        <dbReference type="ChEBI" id="CHEBI:58017"/>
        <note>ligand shared between dimeric partners</note>
    </ligand>
</feature>
<protein>
    <recommendedName>
        <fullName evidence="5 9">Orotate phosphoribosyltransferase</fullName>
        <shortName evidence="9">OPRT</shortName>
        <shortName evidence="9">OPRTase</shortName>
        <ecNumber evidence="5 9">2.4.2.10</ecNumber>
    </recommendedName>
</protein>
<keyword evidence="9" id="KW-0460">Magnesium</keyword>
<organism evidence="11 12">
    <name type="scientific">Fibrobacter succinogenes</name>
    <name type="common">Bacteroides succinogenes</name>
    <dbReference type="NCBI Taxonomy" id="833"/>
    <lineage>
        <taxon>Bacteria</taxon>
        <taxon>Pseudomonadati</taxon>
        <taxon>Fibrobacterota</taxon>
        <taxon>Fibrobacteria</taxon>
        <taxon>Fibrobacterales</taxon>
        <taxon>Fibrobacteraceae</taxon>
        <taxon>Fibrobacter</taxon>
    </lineage>
</organism>
<feature type="domain" description="Phosphoribosyltransferase" evidence="10">
    <location>
        <begin position="48"/>
        <end position="166"/>
    </location>
</feature>
<dbReference type="PANTHER" id="PTHR46683">
    <property type="entry name" value="OROTATE PHOSPHORIBOSYLTRANSFERASE 1-RELATED"/>
    <property type="match status" value="1"/>
</dbReference>
<evidence type="ECO:0000256" key="8">
    <source>
        <dbReference type="ARBA" id="ARBA00022975"/>
    </source>
</evidence>
<evidence type="ECO:0000313" key="12">
    <source>
        <dbReference type="Proteomes" id="UP000255423"/>
    </source>
</evidence>
<comment type="caution">
    <text evidence="9">Lacks conserved residue(s) required for the propagation of feature annotation.</text>
</comment>
<evidence type="ECO:0000313" key="11">
    <source>
        <dbReference type="EMBL" id="SUQ18844.1"/>
    </source>
</evidence>
<comment type="subunit">
    <text evidence="4 9">Homodimer.</text>
</comment>
<dbReference type="EMBL" id="UHJL01000001">
    <property type="protein sequence ID" value="SUQ18844.1"/>
    <property type="molecule type" value="Genomic_DNA"/>
</dbReference>
<comment type="pathway">
    <text evidence="2 9">Pyrimidine metabolism; UMP biosynthesis via de novo pathway; UMP from orotate: step 1/2.</text>
</comment>
<dbReference type="HAMAP" id="MF_01208">
    <property type="entry name" value="PyrE"/>
    <property type="match status" value="1"/>
</dbReference>